<comment type="catalytic activity">
    <reaction evidence="4">
        <text>holo-[ACP] + malonyl-CoA = malonyl-[ACP] + CoA</text>
        <dbReference type="Rhea" id="RHEA:41792"/>
        <dbReference type="Rhea" id="RHEA-COMP:9623"/>
        <dbReference type="Rhea" id="RHEA-COMP:9685"/>
        <dbReference type="ChEBI" id="CHEBI:57287"/>
        <dbReference type="ChEBI" id="CHEBI:57384"/>
        <dbReference type="ChEBI" id="CHEBI:64479"/>
        <dbReference type="ChEBI" id="CHEBI:78449"/>
        <dbReference type="EC" id="2.3.1.39"/>
    </reaction>
</comment>
<feature type="domain" description="Malonyl-CoA:ACP transacylase (MAT)" evidence="5">
    <location>
        <begin position="9"/>
        <end position="304"/>
    </location>
</feature>
<dbReference type="SMART" id="SM00827">
    <property type="entry name" value="PKS_AT"/>
    <property type="match status" value="1"/>
</dbReference>
<dbReference type="Proteomes" id="UP001553148">
    <property type="component" value="Unassembled WGS sequence"/>
</dbReference>
<dbReference type="GO" id="GO:0004314">
    <property type="term" value="F:[acyl-carrier-protein] S-malonyltransferase activity"/>
    <property type="evidence" value="ECO:0007669"/>
    <property type="project" value="UniProtKB-EC"/>
</dbReference>
<dbReference type="InterPro" id="IPR014043">
    <property type="entry name" value="Acyl_transferase_dom"/>
</dbReference>
<dbReference type="EC" id="2.3.1.39" evidence="1"/>
<accession>A0ABV3KIE1</accession>
<evidence type="ECO:0000256" key="2">
    <source>
        <dbReference type="ARBA" id="ARBA00022679"/>
    </source>
</evidence>
<dbReference type="PANTHER" id="PTHR42681">
    <property type="entry name" value="MALONYL-COA-ACYL CARRIER PROTEIN TRANSACYLASE, MITOCHONDRIAL"/>
    <property type="match status" value="1"/>
</dbReference>
<dbReference type="InterPro" id="IPR050858">
    <property type="entry name" value="Mal-CoA-ACP_Trans/PKS_FabD"/>
</dbReference>
<keyword evidence="7" id="KW-1185">Reference proteome</keyword>
<reference evidence="6 7" key="1">
    <citation type="submission" date="2024-06" db="EMBL/GenBank/DDBJ databases">
        <title>The Natural Products Discovery Center: Release of the First 8490 Sequenced Strains for Exploring Actinobacteria Biosynthetic Diversity.</title>
        <authorList>
            <person name="Kalkreuter E."/>
            <person name="Kautsar S.A."/>
            <person name="Yang D."/>
            <person name="Bader C.D."/>
            <person name="Teijaro C.N."/>
            <person name="Fluegel L."/>
            <person name="Davis C.M."/>
            <person name="Simpson J.R."/>
            <person name="Lauterbach L."/>
            <person name="Steele A.D."/>
            <person name="Gui C."/>
            <person name="Meng S."/>
            <person name="Li G."/>
            <person name="Viehrig K."/>
            <person name="Ye F."/>
            <person name="Su P."/>
            <person name="Kiefer A.F."/>
            <person name="Nichols A."/>
            <person name="Cepeda A.J."/>
            <person name="Yan W."/>
            <person name="Fan B."/>
            <person name="Jiang Y."/>
            <person name="Adhikari A."/>
            <person name="Zheng C.-J."/>
            <person name="Schuster L."/>
            <person name="Cowan T.M."/>
            <person name="Smanski M.J."/>
            <person name="Chevrette M.G."/>
            <person name="De Carvalho L.P.S."/>
            <person name="Shen B."/>
        </authorList>
    </citation>
    <scope>NUCLEOTIDE SEQUENCE [LARGE SCALE GENOMIC DNA]</scope>
    <source>
        <strain evidence="6 7">NPDC052360</strain>
    </source>
</reference>
<dbReference type="Pfam" id="PF00698">
    <property type="entry name" value="Acyl_transf_1"/>
    <property type="match status" value="1"/>
</dbReference>
<gene>
    <name evidence="6" type="ORF">AB0470_05970</name>
</gene>
<keyword evidence="3 6" id="KW-0012">Acyltransferase</keyword>
<keyword evidence="2 6" id="KW-0808">Transferase</keyword>
<protein>
    <recommendedName>
        <fullName evidence="1">[acyl-carrier-protein] S-malonyltransferase</fullName>
        <ecNumber evidence="1">2.3.1.39</ecNumber>
    </recommendedName>
</protein>
<dbReference type="InterPro" id="IPR001227">
    <property type="entry name" value="Ac_transferase_dom_sf"/>
</dbReference>
<proteinExistence type="predicted"/>
<dbReference type="SUPFAM" id="SSF55048">
    <property type="entry name" value="Probable ACP-binding domain of malonyl-CoA ACP transacylase"/>
    <property type="match status" value="1"/>
</dbReference>
<dbReference type="InterPro" id="IPR016036">
    <property type="entry name" value="Malonyl_transacylase_ACP-bd"/>
</dbReference>
<dbReference type="InterPro" id="IPR016035">
    <property type="entry name" value="Acyl_Trfase/lysoPLipase"/>
</dbReference>
<dbReference type="PANTHER" id="PTHR42681:SF1">
    <property type="entry name" value="MALONYL-COA-ACYL CARRIER PROTEIN TRANSACYLASE, MITOCHONDRIAL"/>
    <property type="match status" value="1"/>
</dbReference>
<evidence type="ECO:0000313" key="6">
    <source>
        <dbReference type="EMBL" id="MEV8459080.1"/>
    </source>
</evidence>
<evidence type="ECO:0000256" key="4">
    <source>
        <dbReference type="ARBA" id="ARBA00048462"/>
    </source>
</evidence>
<dbReference type="Gene3D" id="3.30.70.250">
    <property type="entry name" value="Malonyl-CoA ACP transacylase, ACP-binding"/>
    <property type="match status" value="1"/>
</dbReference>
<dbReference type="SUPFAM" id="SSF52151">
    <property type="entry name" value="FabD/lysophospholipase-like"/>
    <property type="match status" value="1"/>
</dbReference>
<dbReference type="EMBL" id="JBFAUJ010000002">
    <property type="protein sequence ID" value="MEV8459080.1"/>
    <property type="molecule type" value="Genomic_DNA"/>
</dbReference>
<evidence type="ECO:0000256" key="3">
    <source>
        <dbReference type="ARBA" id="ARBA00023315"/>
    </source>
</evidence>
<evidence type="ECO:0000256" key="1">
    <source>
        <dbReference type="ARBA" id="ARBA00013258"/>
    </source>
</evidence>
<dbReference type="RefSeq" id="WP_239513186.1">
    <property type="nucleotide sequence ID" value="NZ_JBFAUJ010000002.1"/>
</dbReference>
<organism evidence="6 7">
    <name type="scientific">Streptomyces griseosporeus</name>
    <dbReference type="NCBI Taxonomy" id="1910"/>
    <lineage>
        <taxon>Bacteria</taxon>
        <taxon>Bacillati</taxon>
        <taxon>Actinomycetota</taxon>
        <taxon>Actinomycetes</taxon>
        <taxon>Kitasatosporales</taxon>
        <taxon>Streptomycetaceae</taxon>
        <taxon>Streptomyces</taxon>
    </lineage>
</organism>
<evidence type="ECO:0000259" key="5">
    <source>
        <dbReference type="SMART" id="SM00827"/>
    </source>
</evidence>
<dbReference type="Gene3D" id="3.40.366.10">
    <property type="entry name" value="Malonyl-Coenzyme A Acyl Carrier Protein, domain 2"/>
    <property type="match status" value="1"/>
</dbReference>
<name>A0ABV3KIE1_STRGS</name>
<sequence>MVHHYVVTAPGQGVQRPGMLDPWLDAVPGARALVDDWSRAAGLDLVEAGRDAALLADTAVAQPLIVAASLLAHRLLRERLPLAADEVLFAGHSVGELAAAAGAGYLSPRDAVALARVRGAAMSAACALAPTGMAAVMPGRRAGASDEEIAAAVAAAGLTVANFNGSHQFVAAGPADRVEALAEEPPPGTRVAPLNVAGAFHTQAMAPAVETFARAIAGVPIARPASAMVANGDGALLTGPEDLRRRLIIQLTSPVRWDLCTETIARLAPDALHLELAPAGPLTRLLGRARPDARAVALGLPEDIDRAVAEAAERPLAGAR</sequence>
<evidence type="ECO:0000313" key="7">
    <source>
        <dbReference type="Proteomes" id="UP001553148"/>
    </source>
</evidence>
<comment type="caution">
    <text evidence="6">The sequence shown here is derived from an EMBL/GenBank/DDBJ whole genome shotgun (WGS) entry which is preliminary data.</text>
</comment>